<dbReference type="PANTHER" id="PTHR33885:SF3">
    <property type="entry name" value="PHAGE SHOCK PROTEIN C"/>
    <property type="match status" value="1"/>
</dbReference>
<evidence type="ECO:0000256" key="2">
    <source>
        <dbReference type="ARBA" id="ARBA00022475"/>
    </source>
</evidence>
<feature type="compositionally biased region" description="Pro residues" evidence="6">
    <location>
        <begin position="373"/>
        <end position="384"/>
    </location>
</feature>
<dbReference type="RefSeq" id="WP_074472588.1">
    <property type="nucleotide sequence ID" value="NZ_FMCT01000001.1"/>
</dbReference>
<dbReference type="GO" id="GO:0005886">
    <property type="term" value="C:plasma membrane"/>
    <property type="evidence" value="ECO:0007669"/>
    <property type="project" value="UniProtKB-SubCell"/>
</dbReference>
<feature type="compositionally biased region" description="Pro residues" evidence="6">
    <location>
        <begin position="1"/>
        <end position="30"/>
    </location>
</feature>
<feature type="transmembrane region" description="Helical" evidence="7">
    <location>
        <begin position="394"/>
        <end position="413"/>
    </location>
</feature>
<feature type="compositionally biased region" description="Low complexity" evidence="6">
    <location>
        <begin position="31"/>
        <end position="54"/>
    </location>
</feature>
<keyword evidence="5 7" id="KW-0472">Membrane</keyword>
<evidence type="ECO:0000256" key="3">
    <source>
        <dbReference type="ARBA" id="ARBA00022692"/>
    </source>
</evidence>
<proteinExistence type="predicted"/>
<protein>
    <submittedName>
        <fullName evidence="10">Phage shock protein C (PspC) family protein</fullName>
    </submittedName>
</protein>
<evidence type="ECO:0000256" key="5">
    <source>
        <dbReference type="ARBA" id="ARBA00023136"/>
    </source>
</evidence>
<feature type="region of interest" description="Disordered" evidence="6">
    <location>
        <begin position="235"/>
        <end position="392"/>
    </location>
</feature>
<dbReference type="PANTHER" id="PTHR33885">
    <property type="entry name" value="PHAGE SHOCK PROTEIN C"/>
    <property type="match status" value="1"/>
</dbReference>
<dbReference type="InterPro" id="IPR052027">
    <property type="entry name" value="PspC"/>
</dbReference>
<evidence type="ECO:0000259" key="8">
    <source>
        <dbReference type="Pfam" id="PF04024"/>
    </source>
</evidence>
<reference evidence="11" key="1">
    <citation type="submission" date="2016-06" db="EMBL/GenBank/DDBJ databases">
        <authorList>
            <person name="Varghese N."/>
            <person name="Submissions Spin"/>
        </authorList>
    </citation>
    <scope>NUCLEOTIDE SEQUENCE [LARGE SCALE GENOMIC DNA]</scope>
    <source>
        <strain evidence="11">DSM 43168</strain>
    </source>
</reference>
<feature type="transmembrane region" description="Helical" evidence="7">
    <location>
        <begin position="449"/>
        <end position="467"/>
    </location>
</feature>
<feature type="transmembrane region" description="Helical" evidence="7">
    <location>
        <begin position="139"/>
        <end position="166"/>
    </location>
</feature>
<dbReference type="Proteomes" id="UP000183585">
    <property type="component" value="Unassembled WGS sequence"/>
</dbReference>
<evidence type="ECO:0000256" key="6">
    <source>
        <dbReference type="SAM" id="MobiDB-lite"/>
    </source>
</evidence>
<feature type="compositionally biased region" description="Low complexity" evidence="6">
    <location>
        <begin position="277"/>
        <end position="288"/>
    </location>
</feature>
<dbReference type="AlphaFoldDB" id="A0A1C4UK97"/>
<name>A0A1C4UK97_9ACTN</name>
<feature type="compositionally biased region" description="Pro residues" evidence="6">
    <location>
        <begin position="333"/>
        <end position="364"/>
    </location>
</feature>
<dbReference type="STRING" id="47853.TK50_19410"/>
<keyword evidence="2" id="KW-1003">Cell membrane</keyword>
<comment type="subcellular location">
    <subcellularLocation>
        <location evidence="1">Cell membrane</location>
        <topology evidence="1">Single-pass membrane protein</topology>
    </subcellularLocation>
</comment>
<organism evidence="10 11">
    <name type="scientific">Micromonospora carbonacea</name>
    <dbReference type="NCBI Taxonomy" id="47853"/>
    <lineage>
        <taxon>Bacteria</taxon>
        <taxon>Bacillati</taxon>
        <taxon>Actinomycetota</taxon>
        <taxon>Actinomycetes</taxon>
        <taxon>Micromonosporales</taxon>
        <taxon>Micromonosporaceae</taxon>
        <taxon>Micromonospora</taxon>
    </lineage>
</organism>
<dbReference type="Pfam" id="PF04024">
    <property type="entry name" value="PspC"/>
    <property type="match status" value="1"/>
</dbReference>
<feature type="transmembrane region" description="Helical" evidence="7">
    <location>
        <begin position="425"/>
        <end position="444"/>
    </location>
</feature>
<dbReference type="EMBL" id="FMCT01000001">
    <property type="protein sequence ID" value="SCE72051.1"/>
    <property type="molecule type" value="Genomic_DNA"/>
</dbReference>
<keyword evidence="3 7" id="KW-0812">Transmembrane</keyword>
<sequence length="592" mass="59113">MTEEAAPPPRPGTAPPGGPPPPPPPAPAAPTTPAAWAAPAAFGPATPDAPGTPGQASRDPGGAPPPQTPGPAAPPPPPPPGGDGPGAGGPPPGGYAAPPPPPPEGAGFTSRYGLIRPREGRYLAGVCAAIGRATNTDPVLWRVLLAVLGFFGGIGILVYVTAWLIIPGEGDTASPVESMLGRGRSSMSPVTVIVLSILVAVSFGYIVTDAFRAVLLGAAILIGGALLLNRDHATAGRGAGHAPTPAGGPGSAPPVAWPTRGPVVPPAPGLFTPPTGPQAAPGAPGQPATAPPGGQPAGVALGQPFGAAVPGQPGPRWVAPPPPRGGATAELPAWPPTPAPSAGPPAPVAYPPVTPPGYRPPFAPHGPYAQGPQPAPAAPYPPAKPPKRPRERSPLGAVTFSLIFLALGVVAVLDLLDVVEVGAAAYFAAALATIGLGLLVGAWFGRARWLIALGLVTAAALGVATVAESYDRVRGVDGDVTWAPTDRRDLADRYENNFGDAVLDLRAIDFDKQETQITVAINFGKATVVVPPDVDVTTTADVNAGDATIFGNRSGALDGRLREVTDLGADGPGGGKLRLYVHVNAGDLEVTR</sequence>
<feature type="domain" description="Cell wall-active antibiotics response LiaF-like C-terminal" evidence="9">
    <location>
        <begin position="495"/>
        <end position="590"/>
    </location>
</feature>
<accession>A0A1C4UK97</accession>
<keyword evidence="11" id="KW-1185">Reference proteome</keyword>
<evidence type="ECO:0000256" key="1">
    <source>
        <dbReference type="ARBA" id="ARBA00004162"/>
    </source>
</evidence>
<feature type="transmembrane region" description="Helical" evidence="7">
    <location>
        <begin position="187"/>
        <end position="207"/>
    </location>
</feature>
<keyword evidence="4 7" id="KW-1133">Transmembrane helix</keyword>
<evidence type="ECO:0000313" key="10">
    <source>
        <dbReference type="EMBL" id="SCE72051.1"/>
    </source>
</evidence>
<dbReference type="InterPro" id="IPR024425">
    <property type="entry name" value="LiaF-like_C"/>
</dbReference>
<gene>
    <name evidence="10" type="ORF">GA0070563_101573</name>
</gene>
<dbReference type="Pfam" id="PF09922">
    <property type="entry name" value="LiaF-like_C"/>
    <property type="match status" value="1"/>
</dbReference>
<evidence type="ECO:0000256" key="7">
    <source>
        <dbReference type="SAM" id="Phobius"/>
    </source>
</evidence>
<feature type="region of interest" description="Disordered" evidence="6">
    <location>
        <begin position="1"/>
        <end position="111"/>
    </location>
</feature>
<feature type="domain" description="Phage shock protein PspC N-terminal" evidence="8">
    <location>
        <begin position="114"/>
        <end position="168"/>
    </location>
</feature>
<evidence type="ECO:0000259" key="9">
    <source>
        <dbReference type="Pfam" id="PF09922"/>
    </source>
</evidence>
<dbReference type="InterPro" id="IPR007168">
    <property type="entry name" value="Phageshock_PspC_N"/>
</dbReference>
<evidence type="ECO:0000313" key="11">
    <source>
        <dbReference type="Proteomes" id="UP000183585"/>
    </source>
</evidence>
<evidence type="ECO:0000256" key="4">
    <source>
        <dbReference type="ARBA" id="ARBA00022989"/>
    </source>
</evidence>
<feature type="compositionally biased region" description="Pro residues" evidence="6">
    <location>
        <begin position="62"/>
        <end position="104"/>
    </location>
</feature>